<sequence>MSRCQILAGSLPYTPNALQMRCVQELWPTYLSTLSLLQQRLPREEDTHTQTHTHLTQCATPAAVPGLALPDAGPTASGSLLLQRSPYPSSVDHFPEQIFYKAGLDRSA</sequence>
<reference evidence="1" key="1">
    <citation type="submission" date="2017-07" db="EMBL/GenBank/DDBJ databases">
        <authorList>
            <person name="Mikheyev A."/>
            <person name="Grau M."/>
        </authorList>
    </citation>
    <scope>NUCLEOTIDE SEQUENCE</scope>
    <source>
        <tissue evidence="1">Venom_gland</tissue>
    </source>
</reference>
<reference evidence="1" key="2">
    <citation type="submission" date="2017-12" db="EMBL/GenBank/DDBJ databases">
        <title>Coralsnake Venomics: Analyses of Venom Gland Transcriptomes and Proteomes of Six Brazilian Taxa.</title>
        <authorList>
            <person name="Aird S.D."/>
            <person name="Jorge da Silva N."/>
            <person name="Qiu L."/>
            <person name="Villar-Briones A."/>
            <person name="Aparecida-Saddi V."/>
            <person name="Campos-Telles M.P."/>
            <person name="Grau M."/>
            <person name="Mikheyev A.S."/>
        </authorList>
    </citation>
    <scope>NUCLEOTIDE SEQUENCE</scope>
    <source>
        <tissue evidence="1">Venom_gland</tissue>
    </source>
</reference>
<protein>
    <submittedName>
        <fullName evidence="1">Uncharacterized protein</fullName>
    </submittedName>
</protein>
<proteinExistence type="predicted"/>
<organism evidence="1">
    <name type="scientific">Micrurus carvalhoi</name>
    <dbReference type="NCBI Taxonomy" id="3147026"/>
    <lineage>
        <taxon>Eukaryota</taxon>
        <taxon>Metazoa</taxon>
        <taxon>Chordata</taxon>
        <taxon>Craniata</taxon>
        <taxon>Vertebrata</taxon>
        <taxon>Euteleostomi</taxon>
        <taxon>Lepidosauria</taxon>
        <taxon>Squamata</taxon>
        <taxon>Bifurcata</taxon>
        <taxon>Unidentata</taxon>
        <taxon>Episquamata</taxon>
        <taxon>Toxicofera</taxon>
        <taxon>Serpentes</taxon>
        <taxon>Colubroidea</taxon>
        <taxon>Elapidae</taxon>
        <taxon>Elapinae</taxon>
        <taxon>Micrurus</taxon>
    </lineage>
</organism>
<dbReference type="EMBL" id="IACI01055551">
    <property type="protein sequence ID" value="LAA25380.1"/>
    <property type="molecule type" value="Transcribed_RNA"/>
</dbReference>
<evidence type="ECO:0000313" key="1">
    <source>
        <dbReference type="EMBL" id="LAA25379.1"/>
    </source>
</evidence>
<dbReference type="EMBL" id="IACI01055550">
    <property type="protein sequence ID" value="LAA25379.1"/>
    <property type="molecule type" value="Transcribed_RNA"/>
</dbReference>
<dbReference type="AlphaFoldDB" id="A0A2H6N622"/>
<name>A0A2H6N622_9SAUR</name>
<accession>A0A2H6N622</accession>